<keyword evidence="11" id="KW-0131">Cell cycle</keyword>
<keyword evidence="16" id="KW-1185">Reference proteome</keyword>
<dbReference type="PANTHER" id="PTHR46600">
    <property type="entry name" value="THAP DOMAIN-CONTAINING"/>
    <property type="match status" value="1"/>
</dbReference>
<dbReference type="EMBL" id="JABSTU010000006">
    <property type="protein sequence ID" value="KAH8027525.1"/>
    <property type="molecule type" value="Genomic_DNA"/>
</dbReference>
<dbReference type="PANTHER" id="PTHR46600:SF1">
    <property type="entry name" value="THAP DOMAIN-CONTAINING PROTEIN 1"/>
    <property type="match status" value="1"/>
</dbReference>
<reference evidence="15" key="2">
    <citation type="submission" date="2021-09" db="EMBL/GenBank/DDBJ databases">
        <authorList>
            <person name="Jia N."/>
            <person name="Wang J."/>
            <person name="Shi W."/>
            <person name="Du L."/>
            <person name="Sun Y."/>
            <person name="Zhan W."/>
            <person name="Jiang J."/>
            <person name="Wang Q."/>
            <person name="Zhang B."/>
            <person name="Ji P."/>
            <person name="Sakyi L.B."/>
            <person name="Cui X."/>
            <person name="Yuan T."/>
            <person name="Jiang B."/>
            <person name="Yang W."/>
            <person name="Lam T.T.-Y."/>
            <person name="Chang Q."/>
            <person name="Ding S."/>
            <person name="Wang X."/>
            <person name="Zhu J."/>
            <person name="Ruan X."/>
            <person name="Zhao L."/>
            <person name="Wei J."/>
            <person name="Que T."/>
            <person name="Du C."/>
            <person name="Cheng J."/>
            <person name="Dai P."/>
            <person name="Han X."/>
            <person name="Huang E."/>
            <person name="Gao Y."/>
            <person name="Liu J."/>
            <person name="Shao H."/>
            <person name="Ye R."/>
            <person name="Li L."/>
            <person name="Wei W."/>
            <person name="Wang X."/>
            <person name="Wang C."/>
            <person name="Huo Q."/>
            <person name="Li W."/>
            <person name="Guo W."/>
            <person name="Chen H."/>
            <person name="Chen S."/>
            <person name="Zhou L."/>
            <person name="Zhou L."/>
            <person name="Ni X."/>
            <person name="Tian J."/>
            <person name="Zhou Y."/>
            <person name="Sheng Y."/>
            <person name="Liu T."/>
            <person name="Pan Y."/>
            <person name="Xia L."/>
            <person name="Li J."/>
            <person name="Zhao F."/>
            <person name="Cao W."/>
        </authorList>
    </citation>
    <scope>NUCLEOTIDE SEQUENCE</scope>
    <source>
        <strain evidence="15">Rmic-2018</strain>
        <tissue evidence="15">Larvae</tissue>
    </source>
</reference>
<evidence type="ECO:0000256" key="5">
    <source>
        <dbReference type="ARBA" id="ARBA00022833"/>
    </source>
</evidence>
<dbReference type="GO" id="GO:0005654">
    <property type="term" value="C:nucleoplasm"/>
    <property type="evidence" value="ECO:0007669"/>
    <property type="project" value="UniProtKB-SubCell"/>
</dbReference>
<dbReference type="GO" id="GO:0008270">
    <property type="term" value="F:zinc ion binding"/>
    <property type="evidence" value="ECO:0007669"/>
    <property type="project" value="UniProtKB-KW"/>
</dbReference>
<keyword evidence="4 12" id="KW-0863">Zinc-finger</keyword>
<name>A0A9J6DZV4_RHIMP</name>
<dbReference type="SMART" id="SM00980">
    <property type="entry name" value="THAP"/>
    <property type="match status" value="1"/>
</dbReference>
<keyword evidence="9" id="KW-0804">Transcription</keyword>
<keyword evidence="8 12" id="KW-0238">DNA-binding</keyword>
<keyword evidence="3" id="KW-0479">Metal-binding</keyword>
<evidence type="ECO:0000313" key="15">
    <source>
        <dbReference type="EMBL" id="KAH8027525.1"/>
    </source>
</evidence>
<evidence type="ECO:0000256" key="8">
    <source>
        <dbReference type="ARBA" id="ARBA00023125"/>
    </source>
</evidence>
<dbReference type="Proteomes" id="UP000821866">
    <property type="component" value="Chromosome 4"/>
</dbReference>
<evidence type="ECO:0000256" key="12">
    <source>
        <dbReference type="PROSITE-ProRule" id="PRU00309"/>
    </source>
</evidence>
<keyword evidence="5" id="KW-0862">Zinc</keyword>
<organism evidence="15 16">
    <name type="scientific">Rhipicephalus microplus</name>
    <name type="common">Cattle tick</name>
    <name type="synonym">Boophilus microplus</name>
    <dbReference type="NCBI Taxonomy" id="6941"/>
    <lineage>
        <taxon>Eukaryota</taxon>
        <taxon>Metazoa</taxon>
        <taxon>Ecdysozoa</taxon>
        <taxon>Arthropoda</taxon>
        <taxon>Chelicerata</taxon>
        <taxon>Arachnida</taxon>
        <taxon>Acari</taxon>
        <taxon>Parasitiformes</taxon>
        <taxon>Ixodida</taxon>
        <taxon>Ixodoidea</taxon>
        <taxon>Ixodidae</taxon>
        <taxon>Rhipicephalinae</taxon>
        <taxon>Rhipicephalus</taxon>
        <taxon>Boophilus</taxon>
    </lineage>
</organism>
<evidence type="ECO:0000256" key="10">
    <source>
        <dbReference type="ARBA" id="ARBA00023242"/>
    </source>
</evidence>
<gene>
    <name evidence="15" type="ORF">HPB51_007075</name>
</gene>
<reference evidence="15" key="1">
    <citation type="journal article" date="2020" name="Cell">
        <title>Large-Scale Comparative Analyses of Tick Genomes Elucidate Their Genetic Diversity and Vector Capacities.</title>
        <authorList>
            <consortium name="Tick Genome and Microbiome Consortium (TIGMIC)"/>
            <person name="Jia N."/>
            <person name="Wang J."/>
            <person name="Shi W."/>
            <person name="Du L."/>
            <person name="Sun Y."/>
            <person name="Zhan W."/>
            <person name="Jiang J.F."/>
            <person name="Wang Q."/>
            <person name="Zhang B."/>
            <person name="Ji P."/>
            <person name="Bell-Sakyi L."/>
            <person name="Cui X.M."/>
            <person name="Yuan T.T."/>
            <person name="Jiang B.G."/>
            <person name="Yang W.F."/>
            <person name="Lam T.T."/>
            <person name="Chang Q.C."/>
            <person name="Ding S.J."/>
            <person name="Wang X.J."/>
            <person name="Zhu J.G."/>
            <person name="Ruan X.D."/>
            <person name="Zhao L."/>
            <person name="Wei J.T."/>
            <person name="Ye R.Z."/>
            <person name="Que T.C."/>
            <person name="Du C.H."/>
            <person name="Zhou Y.H."/>
            <person name="Cheng J.X."/>
            <person name="Dai P.F."/>
            <person name="Guo W.B."/>
            <person name="Han X.H."/>
            <person name="Huang E.J."/>
            <person name="Li L.F."/>
            <person name="Wei W."/>
            <person name="Gao Y.C."/>
            <person name="Liu J.Z."/>
            <person name="Shao H.Z."/>
            <person name="Wang X."/>
            <person name="Wang C.C."/>
            <person name="Yang T.C."/>
            <person name="Huo Q.B."/>
            <person name="Li W."/>
            <person name="Chen H.Y."/>
            <person name="Chen S.E."/>
            <person name="Zhou L.G."/>
            <person name="Ni X.B."/>
            <person name="Tian J.H."/>
            <person name="Sheng Y."/>
            <person name="Liu T."/>
            <person name="Pan Y.S."/>
            <person name="Xia L.Y."/>
            <person name="Li J."/>
            <person name="Zhao F."/>
            <person name="Cao W.C."/>
        </authorList>
    </citation>
    <scope>NUCLEOTIDE SEQUENCE</scope>
    <source>
        <strain evidence="15">Rmic-2018</strain>
    </source>
</reference>
<comment type="subcellular location">
    <subcellularLocation>
        <location evidence="1">Nucleus</location>
        <location evidence="1">Nucleoplasm</location>
    </subcellularLocation>
</comment>
<dbReference type="GO" id="GO:0043565">
    <property type="term" value="F:sequence-specific DNA binding"/>
    <property type="evidence" value="ECO:0007669"/>
    <property type="project" value="InterPro"/>
</dbReference>
<evidence type="ECO:0000259" key="14">
    <source>
        <dbReference type="PROSITE" id="PS50950"/>
    </source>
</evidence>
<evidence type="ECO:0000256" key="9">
    <source>
        <dbReference type="ARBA" id="ARBA00023163"/>
    </source>
</evidence>
<evidence type="ECO:0000256" key="2">
    <source>
        <dbReference type="ARBA" id="ARBA00006177"/>
    </source>
</evidence>
<evidence type="ECO:0000256" key="3">
    <source>
        <dbReference type="ARBA" id="ARBA00022723"/>
    </source>
</evidence>
<feature type="coiled-coil region" evidence="13">
    <location>
        <begin position="115"/>
        <end position="142"/>
    </location>
</feature>
<evidence type="ECO:0000256" key="13">
    <source>
        <dbReference type="SAM" id="Coils"/>
    </source>
</evidence>
<dbReference type="PROSITE" id="PS50950">
    <property type="entry name" value="ZF_THAP"/>
    <property type="match status" value="1"/>
</dbReference>
<protein>
    <recommendedName>
        <fullName evidence="14">THAP-type domain-containing protein</fullName>
    </recommendedName>
</protein>
<feature type="domain" description="THAP-type" evidence="14">
    <location>
        <begin position="1"/>
        <end position="83"/>
    </location>
</feature>
<evidence type="ECO:0000256" key="4">
    <source>
        <dbReference type="ARBA" id="ARBA00022771"/>
    </source>
</evidence>
<comment type="similarity">
    <text evidence="2">Belongs to the THAP1 family.</text>
</comment>
<sequence length="248" mass="27776">MTVCCATNCHNRSGNSQALFAVPRAKCAAQVRRRLQWLLHMSREKLPPKKTRLCEDHFTLDQFEEDSLAGRKRLKAAAVPSIFCGVTGAQQPVDSSQHSLPASQATVILAKSDRVLDLERGLDLEQKRRRKAKRERDRLRESLGRVFSSDQINVLEKGTMRGKSWSPASLRKALHVKVARGSKGYEFVRENIALLPATRTLQIHIEHIKFKPGEVKNCLFDVIKHSEAVGITVSAVVTDMGLGNMAIW</sequence>
<accession>A0A9J6DZV4</accession>
<comment type="caution">
    <text evidence="15">The sequence shown here is derived from an EMBL/GenBank/DDBJ whole genome shotgun (WGS) entry which is preliminary data.</text>
</comment>
<dbReference type="InterPro" id="IPR006612">
    <property type="entry name" value="THAP_Znf"/>
</dbReference>
<dbReference type="VEuPathDB" id="VectorBase:LOC119183562"/>
<evidence type="ECO:0000256" key="11">
    <source>
        <dbReference type="ARBA" id="ARBA00023306"/>
    </source>
</evidence>
<keyword evidence="10" id="KW-0539">Nucleus</keyword>
<evidence type="ECO:0000256" key="6">
    <source>
        <dbReference type="ARBA" id="ARBA00023015"/>
    </source>
</evidence>
<proteinExistence type="inferred from homology"/>
<dbReference type="SUPFAM" id="SSF57716">
    <property type="entry name" value="Glucocorticoid receptor-like (DNA-binding domain)"/>
    <property type="match status" value="1"/>
</dbReference>
<dbReference type="AlphaFoldDB" id="A0A9J6DZV4"/>
<dbReference type="Pfam" id="PF05485">
    <property type="entry name" value="THAP"/>
    <property type="match status" value="1"/>
</dbReference>
<keyword evidence="6" id="KW-0805">Transcription regulation</keyword>
<dbReference type="InterPro" id="IPR026516">
    <property type="entry name" value="THAP1/10"/>
</dbReference>
<evidence type="ECO:0000256" key="1">
    <source>
        <dbReference type="ARBA" id="ARBA00004642"/>
    </source>
</evidence>
<evidence type="ECO:0000256" key="7">
    <source>
        <dbReference type="ARBA" id="ARBA00023054"/>
    </source>
</evidence>
<keyword evidence="7 13" id="KW-0175">Coiled coil</keyword>
<evidence type="ECO:0000313" key="16">
    <source>
        <dbReference type="Proteomes" id="UP000821866"/>
    </source>
</evidence>